<dbReference type="EMBL" id="JAMZFT010000001">
    <property type="protein sequence ID" value="MCP1335039.1"/>
    <property type="molecule type" value="Genomic_DNA"/>
</dbReference>
<comment type="caution">
    <text evidence="2">The sequence shown here is derived from an EMBL/GenBank/DDBJ whole genome shotgun (WGS) entry which is preliminary data.</text>
</comment>
<sequence>MVRFRFVFVLTALCVAGAWLLAVAPGAAEEAGYLTPDQEALHEGLARRAADLDRREAALDLKARELETLAHEIARRIDALEAEGRRISAARAALDRSRNAEADALARAYGAMRPREAAAVLAGLSPALAEDIAARLPPMKLGPILGHLPEERARDLTRRLAARAGLAAAGRDGNPS</sequence>
<evidence type="ECO:0000313" key="3">
    <source>
        <dbReference type="Proteomes" id="UP001055804"/>
    </source>
</evidence>
<proteinExistence type="predicted"/>
<keyword evidence="3" id="KW-1185">Reference proteome</keyword>
<organism evidence="2 3">
    <name type="scientific">Futiania mangrovi</name>
    <dbReference type="NCBI Taxonomy" id="2959716"/>
    <lineage>
        <taxon>Bacteria</taxon>
        <taxon>Pseudomonadati</taxon>
        <taxon>Pseudomonadota</taxon>
        <taxon>Alphaproteobacteria</taxon>
        <taxon>Futianiales</taxon>
        <taxon>Futianiaceae</taxon>
        <taxon>Futiania</taxon>
    </lineage>
</organism>
<dbReference type="Proteomes" id="UP001055804">
    <property type="component" value="Unassembled WGS sequence"/>
</dbReference>
<keyword evidence="1" id="KW-0732">Signal</keyword>
<accession>A0A9J6PEI7</accession>
<name>A0A9J6PEI7_9PROT</name>
<dbReference type="SUPFAM" id="SSF158791">
    <property type="entry name" value="MgtE N-terminal domain-like"/>
    <property type="match status" value="1"/>
</dbReference>
<feature type="signal peptide" evidence="1">
    <location>
        <begin position="1"/>
        <end position="27"/>
    </location>
</feature>
<evidence type="ECO:0000313" key="2">
    <source>
        <dbReference type="EMBL" id="MCP1335039.1"/>
    </source>
</evidence>
<feature type="chain" id="PRO_5039942068" description="Magnesium transporter MgtE intracellular domain-containing protein" evidence="1">
    <location>
        <begin position="28"/>
        <end position="176"/>
    </location>
</feature>
<evidence type="ECO:0000256" key="1">
    <source>
        <dbReference type="SAM" id="SignalP"/>
    </source>
</evidence>
<dbReference type="AlphaFoldDB" id="A0A9J6PEI7"/>
<dbReference type="RefSeq" id="WP_269330998.1">
    <property type="nucleotide sequence ID" value="NZ_JAMZFT010000001.1"/>
</dbReference>
<evidence type="ECO:0008006" key="4">
    <source>
        <dbReference type="Google" id="ProtNLM"/>
    </source>
</evidence>
<gene>
    <name evidence="2" type="ORF">NJQ99_01300</name>
</gene>
<protein>
    <recommendedName>
        <fullName evidence="4">Magnesium transporter MgtE intracellular domain-containing protein</fullName>
    </recommendedName>
</protein>
<reference evidence="2" key="1">
    <citation type="submission" date="2022-06" db="EMBL/GenBank/DDBJ databases">
        <title>Isolation and Genomics of Futiania mangrovii gen. nov., sp. nov., a Rare and Metabolically-versatile member in the Class Alphaproteobacteria.</title>
        <authorList>
            <person name="Liu L."/>
            <person name="Huang W.-C."/>
            <person name="Pan J."/>
            <person name="Li J."/>
            <person name="Huang Y."/>
            <person name="Du H."/>
            <person name="Liu Y."/>
            <person name="Li M."/>
        </authorList>
    </citation>
    <scope>NUCLEOTIDE SEQUENCE</scope>
    <source>
        <strain evidence="2">FT118</strain>
    </source>
</reference>